<proteinExistence type="predicted"/>
<keyword evidence="3" id="KW-1185">Reference proteome</keyword>
<feature type="region of interest" description="Disordered" evidence="1">
    <location>
        <begin position="1"/>
        <end position="26"/>
    </location>
</feature>
<dbReference type="Proteomes" id="UP000053263">
    <property type="component" value="Unassembled WGS sequence"/>
</dbReference>
<dbReference type="AlphaFoldDB" id="A0A0C9T286"/>
<dbReference type="HOGENOM" id="CLU_1548264_0_0_1"/>
<sequence length="173" mass="18648">MVASRVSKKNEATVDETDTERFPDSSCESAESLLSAESRRLSVFLDGHFGIQAIPPTQRPLSIDIRCEAFLPYIKELHGLARNSEELRVVYNSMAQQLIRATTANGATLSADGSTLFFEPTDVHPEARVCANRIPSARSRILGPAQVFVPAGRLAGGAHAVGGAAARPSRCLW</sequence>
<organism evidence="2 3">
    <name type="scientific">Plicaturopsis crispa FD-325 SS-3</name>
    <dbReference type="NCBI Taxonomy" id="944288"/>
    <lineage>
        <taxon>Eukaryota</taxon>
        <taxon>Fungi</taxon>
        <taxon>Dikarya</taxon>
        <taxon>Basidiomycota</taxon>
        <taxon>Agaricomycotina</taxon>
        <taxon>Agaricomycetes</taxon>
        <taxon>Agaricomycetidae</taxon>
        <taxon>Amylocorticiales</taxon>
        <taxon>Amylocorticiaceae</taxon>
        <taxon>Plicatura</taxon>
        <taxon>Plicaturopsis crispa</taxon>
    </lineage>
</organism>
<accession>A0A0C9T286</accession>
<evidence type="ECO:0000313" key="3">
    <source>
        <dbReference type="Proteomes" id="UP000053263"/>
    </source>
</evidence>
<gene>
    <name evidence="2" type="ORF">PLICRDRAFT_47256</name>
</gene>
<evidence type="ECO:0000256" key="1">
    <source>
        <dbReference type="SAM" id="MobiDB-lite"/>
    </source>
</evidence>
<protein>
    <submittedName>
        <fullName evidence="2">Uncharacterized protein</fullName>
    </submittedName>
</protein>
<evidence type="ECO:0000313" key="2">
    <source>
        <dbReference type="EMBL" id="KII83364.1"/>
    </source>
</evidence>
<reference evidence="2 3" key="1">
    <citation type="submission" date="2014-06" db="EMBL/GenBank/DDBJ databases">
        <title>Evolutionary Origins and Diversification of the Mycorrhizal Mutualists.</title>
        <authorList>
            <consortium name="DOE Joint Genome Institute"/>
            <consortium name="Mycorrhizal Genomics Consortium"/>
            <person name="Kohler A."/>
            <person name="Kuo A."/>
            <person name="Nagy L.G."/>
            <person name="Floudas D."/>
            <person name="Copeland A."/>
            <person name="Barry K.W."/>
            <person name="Cichocki N."/>
            <person name="Veneault-Fourrey C."/>
            <person name="LaButti K."/>
            <person name="Lindquist E.A."/>
            <person name="Lipzen A."/>
            <person name="Lundell T."/>
            <person name="Morin E."/>
            <person name="Murat C."/>
            <person name="Riley R."/>
            <person name="Ohm R."/>
            <person name="Sun H."/>
            <person name="Tunlid A."/>
            <person name="Henrissat B."/>
            <person name="Grigoriev I.V."/>
            <person name="Hibbett D.S."/>
            <person name="Martin F."/>
        </authorList>
    </citation>
    <scope>NUCLEOTIDE SEQUENCE [LARGE SCALE GENOMIC DNA]</scope>
    <source>
        <strain evidence="2 3">FD-325 SS-3</strain>
    </source>
</reference>
<dbReference type="EMBL" id="KN832578">
    <property type="protein sequence ID" value="KII83364.1"/>
    <property type="molecule type" value="Genomic_DNA"/>
</dbReference>
<name>A0A0C9T286_PLICR</name>